<proteinExistence type="predicted"/>
<dbReference type="KEGG" id="vg:10228833"/>
<dbReference type="GeneID" id="10228833"/>
<dbReference type="RefSeq" id="YP_004251294.1">
    <property type="nucleotide sequence ID" value="NC_015159.1"/>
</dbReference>
<accession>F1D047</accession>
<protein>
    <submittedName>
        <fullName evidence="1">Uncharacterized protein orf51</fullName>
    </submittedName>
</protein>
<keyword evidence="2" id="KW-1185">Reference proteome</keyword>
<gene>
    <name evidence="1" type="primary">orf51</name>
</gene>
<evidence type="ECO:0000313" key="1">
    <source>
        <dbReference type="EMBL" id="ADX87491.1"/>
    </source>
</evidence>
<sequence length="30" mass="3586">MVQKETFRSGYCNCCSCSTWCISRCRFIWS</sequence>
<dbReference type="EMBL" id="HQ641340">
    <property type="protein sequence ID" value="ADX87491.1"/>
    <property type="molecule type" value="Genomic_DNA"/>
</dbReference>
<dbReference type="Proteomes" id="UP000007496">
    <property type="component" value="Segment"/>
</dbReference>
<organism evidence="1 2">
    <name type="scientific">Vibrio phage ICP3</name>
    <dbReference type="NCBI Taxonomy" id="979535"/>
    <lineage>
        <taxon>Viruses</taxon>
        <taxon>Duplodnaviria</taxon>
        <taxon>Heunggongvirae</taxon>
        <taxon>Uroviricota</taxon>
        <taxon>Caudoviricetes</taxon>
        <taxon>Autographivirales</taxon>
        <taxon>Autotranscriptaviridae</taxon>
        <taxon>Studiervirinae</taxon>
        <taxon>Chatterjeevirus</taxon>
        <taxon>Chatterjeevirus ICP3</taxon>
    </lineage>
</organism>
<evidence type="ECO:0000313" key="2">
    <source>
        <dbReference type="Proteomes" id="UP000007496"/>
    </source>
</evidence>
<reference evidence="1 2" key="1">
    <citation type="journal article" date="2011" name="MBio">
        <title>Evidence of a dominant lineage of Vibrio cholerae-specific lytic bacteriophages shed by cholera patients over a 10-year period in Dhaka, Bangladesh.</title>
        <authorList>
            <person name="Seed K.D."/>
            <person name="Bodi K.L."/>
            <person name="Kropinski A.M."/>
            <person name="Ackermann H.W."/>
            <person name="Calderwood S.B."/>
            <person name="Qadri F."/>
            <person name="Camilli A."/>
        </authorList>
    </citation>
    <scope>NUCLEOTIDE SEQUENCE [LARGE SCALE GENOMIC DNA]</scope>
</reference>
<name>F1D047_9CAUD</name>